<sequence length="516" mass="58857">MIVSFRCCFLQVLFLAAVVSWHCCLASSTLRGGAATVVDKEESTTTSTSTGSTVSRELLTQFEIIPKEDPNSFQAFAAVHGGKEEPVHAQEDINKEEESKDEEWKEDVGAFEQPKPPEETAEDKPKPPEDNETAETEKEVEKEPEKEEPATGSTARTGSDIPIGPFQLKLHWTPRSCWNDDCETEQHWCMQCEGFYCNWGDIVWVEPCRPDRPPQQLFYWIPIPLIYVGGADAVVVDTSTIARQQPPEEEDIEEEEEGTPHYFPGQAHGSRTWGQLQMRTKEWWPTGFGDGSFYQVNVFLCLERWATRRYFLAYCSFERHQQWFHGMDPTQPFELYAPPLLDTTSNANDEPEPPVPRTDKCVKMHHHPRKFEEIIHTTCEQAREVRTNMWETVMGASAQEEVVDTTTTTTDTLMTTLENGTVIESAMEQQPEEEESDNFETFDPQEYYRLGDARRDPRCRPDAQCGVCEGHCRNNDECAGSLECFERDRNNPDETPPGCFGPGVPRMDYCYARPGN</sequence>
<dbReference type="OrthoDB" id="46933at2759"/>
<accession>A0A9N8E637</accession>
<dbReference type="Proteomes" id="UP001153069">
    <property type="component" value="Unassembled WGS sequence"/>
</dbReference>
<keyword evidence="2" id="KW-0732">Signal</keyword>
<proteinExistence type="predicted"/>
<gene>
    <name evidence="3" type="ORF">SEMRO_554_G165570.1</name>
</gene>
<evidence type="ECO:0000313" key="4">
    <source>
        <dbReference type="Proteomes" id="UP001153069"/>
    </source>
</evidence>
<protein>
    <submittedName>
        <fullName evidence="3">Uncharacterized protein</fullName>
    </submittedName>
</protein>
<organism evidence="3 4">
    <name type="scientific">Seminavis robusta</name>
    <dbReference type="NCBI Taxonomy" id="568900"/>
    <lineage>
        <taxon>Eukaryota</taxon>
        <taxon>Sar</taxon>
        <taxon>Stramenopiles</taxon>
        <taxon>Ochrophyta</taxon>
        <taxon>Bacillariophyta</taxon>
        <taxon>Bacillariophyceae</taxon>
        <taxon>Bacillariophycidae</taxon>
        <taxon>Naviculales</taxon>
        <taxon>Naviculaceae</taxon>
        <taxon>Seminavis</taxon>
    </lineage>
</organism>
<feature type="compositionally biased region" description="Basic and acidic residues" evidence="1">
    <location>
        <begin position="83"/>
        <end position="108"/>
    </location>
</feature>
<name>A0A9N8E637_9STRA</name>
<evidence type="ECO:0000313" key="3">
    <source>
        <dbReference type="EMBL" id="CAB9512780.1"/>
    </source>
</evidence>
<feature type="signal peptide" evidence="2">
    <location>
        <begin position="1"/>
        <end position="26"/>
    </location>
</feature>
<dbReference type="EMBL" id="CAICTM010000553">
    <property type="protein sequence ID" value="CAB9512780.1"/>
    <property type="molecule type" value="Genomic_DNA"/>
</dbReference>
<comment type="caution">
    <text evidence="3">The sequence shown here is derived from an EMBL/GenBank/DDBJ whole genome shotgun (WGS) entry which is preliminary data.</text>
</comment>
<feature type="region of interest" description="Disordered" evidence="1">
    <location>
        <begin position="83"/>
        <end position="163"/>
    </location>
</feature>
<feature type="compositionally biased region" description="Low complexity" evidence="1">
    <location>
        <begin position="44"/>
        <end position="54"/>
    </location>
</feature>
<feature type="region of interest" description="Disordered" evidence="1">
    <location>
        <begin position="243"/>
        <end position="265"/>
    </location>
</feature>
<keyword evidence="4" id="KW-1185">Reference proteome</keyword>
<feature type="compositionally biased region" description="Basic and acidic residues" evidence="1">
    <location>
        <begin position="115"/>
        <end position="149"/>
    </location>
</feature>
<dbReference type="AlphaFoldDB" id="A0A9N8E637"/>
<reference evidence="3" key="1">
    <citation type="submission" date="2020-06" db="EMBL/GenBank/DDBJ databases">
        <authorList>
            <consortium name="Plant Systems Biology data submission"/>
        </authorList>
    </citation>
    <scope>NUCLEOTIDE SEQUENCE</scope>
    <source>
        <strain evidence="3">D6</strain>
    </source>
</reference>
<evidence type="ECO:0000256" key="2">
    <source>
        <dbReference type="SAM" id="SignalP"/>
    </source>
</evidence>
<feature type="compositionally biased region" description="Acidic residues" evidence="1">
    <location>
        <begin position="247"/>
        <end position="257"/>
    </location>
</feature>
<evidence type="ECO:0000256" key="1">
    <source>
        <dbReference type="SAM" id="MobiDB-lite"/>
    </source>
</evidence>
<feature type="chain" id="PRO_5040141864" evidence="2">
    <location>
        <begin position="27"/>
        <end position="516"/>
    </location>
</feature>
<feature type="region of interest" description="Disordered" evidence="1">
    <location>
        <begin position="35"/>
        <end position="54"/>
    </location>
</feature>